<proteinExistence type="predicted"/>
<protein>
    <submittedName>
        <fullName evidence="1">Uncharacterized protein</fullName>
    </submittedName>
</protein>
<dbReference type="AlphaFoldDB" id="A0AAU8SXJ0"/>
<accession>A0AAU8SXJ0</accession>
<gene>
    <name evidence="1" type="ORF">OI25_1440</name>
</gene>
<name>A0AAU8SXJ0_9BURK</name>
<organism evidence="1 2">
    <name type="scientific">Paraburkholderia fungorum</name>
    <dbReference type="NCBI Taxonomy" id="134537"/>
    <lineage>
        <taxon>Bacteria</taxon>
        <taxon>Pseudomonadati</taxon>
        <taxon>Pseudomonadota</taxon>
        <taxon>Betaproteobacteria</taxon>
        <taxon>Burkholderiales</taxon>
        <taxon>Burkholderiaceae</taxon>
        <taxon>Paraburkholderia</taxon>
    </lineage>
</organism>
<dbReference type="KEGG" id="bfn:OI25_1440"/>
<reference evidence="1 2" key="1">
    <citation type="journal article" date="2015" name="Genome Announc.">
        <title>Complete genome sequences for 59 burkholderia isolates, both pathogenic and near neighbor.</title>
        <authorList>
            <person name="Johnson S.L."/>
            <person name="Bishop-Lilly K.A."/>
            <person name="Ladner J.T."/>
            <person name="Daligault H.E."/>
            <person name="Davenport K.W."/>
            <person name="Jaissle J."/>
            <person name="Frey K.G."/>
            <person name="Koroleva G.I."/>
            <person name="Bruce D.C."/>
            <person name="Coyne S.R."/>
            <person name="Broomall S.M."/>
            <person name="Li P.E."/>
            <person name="Teshima H."/>
            <person name="Gibbons H.S."/>
            <person name="Palacios G.F."/>
            <person name="Rosenzweig C.N."/>
            <person name="Redden C.L."/>
            <person name="Xu Y."/>
            <person name="Minogue T.D."/>
            <person name="Chain P.S."/>
        </authorList>
    </citation>
    <scope>NUCLEOTIDE SEQUENCE [LARGE SCALE GENOMIC DNA]</scope>
    <source>
        <strain evidence="1 2">ATCC BAA-463</strain>
    </source>
</reference>
<dbReference type="Proteomes" id="UP000032614">
    <property type="component" value="Chromosome 1"/>
</dbReference>
<dbReference type="EMBL" id="CP010026">
    <property type="protein sequence ID" value="AJZ58781.1"/>
    <property type="molecule type" value="Genomic_DNA"/>
</dbReference>
<evidence type="ECO:0000313" key="2">
    <source>
        <dbReference type="Proteomes" id="UP000032614"/>
    </source>
</evidence>
<evidence type="ECO:0000313" key="1">
    <source>
        <dbReference type="EMBL" id="AJZ58781.1"/>
    </source>
</evidence>
<sequence length="89" mass="9708">MTSWLGSFCPFALSANAVPHALNLPRVVCENGVALNNPLNLDLCARAPNWDEALGLQRIDAHHPQNFLCAETLNGYDSLKFLSPLPKGH</sequence>